<keyword evidence="1" id="KW-0812">Transmembrane</keyword>
<evidence type="ECO:0000259" key="2">
    <source>
        <dbReference type="Pfam" id="PF02470"/>
    </source>
</evidence>
<evidence type="ECO:0000256" key="1">
    <source>
        <dbReference type="SAM" id="Phobius"/>
    </source>
</evidence>
<evidence type="ECO:0000313" key="4">
    <source>
        <dbReference type="EMBL" id="RHW23625.1"/>
    </source>
</evidence>
<keyword evidence="1" id="KW-0472">Membrane</keyword>
<keyword evidence="1" id="KW-1133">Transmembrane helix</keyword>
<proteinExistence type="predicted"/>
<accession>A0A417XTK1</accession>
<keyword evidence="5" id="KW-1185">Reference proteome</keyword>
<sequence length="409" mass="43446">MDRRSTSPGEREALAMTHLNPHRIDRQVVYGFLFLGLVGLLILGTIAHYRGAFEDNVVVTVEADRAGLTLAKGAAIKLRGVEIGRVGEVEDDGGTVMIGLEIDEDKIDQVPADVTAQIVPPTAFGAKYVQLTEPDGSTAEPIEAGAVIPGTRVTVEVDEAFENLTQVLDVARPAEVNAALTAAAGAVDQRGALIGELISQTDAYLVSFNPALPTLSEDLRVADDVLDVYEAARPDLVSTLDQTGDISDTLVRQRASLRALEVSLTTFGDEADVLLRSSEEGIVTSLNLLEPVSRTLERYSPELPCLVLGLASLNQFAERAVGGIHPGLYALTRLIPARDPYAYEENLPLLGEDRGPACYGLPYVTPAEAERPPPYLHTGANPYVGPQPTPDQAALDTLLGLLAGGASLP</sequence>
<dbReference type="Pfam" id="PF02470">
    <property type="entry name" value="MlaD"/>
    <property type="match status" value="1"/>
</dbReference>
<dbReference type="PANTHER" id="PTHR33371:SF19">
    <property type="entry name" value="MCE-FAMILY PROTEIN MCE4A"/>
    <property type="match status" value="1"/>
</dbReference>
<dbReference type="InterPro" id="IPR003399">
    <property type="entry name" value="Mce/MlaD"/>
</dbReference>
<dbReference type="GO" id="GO:0051701">
    <property type="term" value="P:biological process involved in interaction with host"/>
    <property type="evidence" value="ECO:0007669"/>
    <property type="project" value="TreeGrafter"/>
</dbReference>
<reference evidence="4 5" key="1">
    <citation type="submission" date="2018-09" db="EMBL/GenBank/DDBJ databases">
        <title>Genome sequencing of Nocardioides immobilis CCTCC AB 2017083 for comparison to Nocardioides silvaticus.</title>
        <authorList>
            <person name="Li C."/>
            <person name="Wang G."/>
        </authorList>
    </citation>
    <scope>NUCLEOTIDE SEQUENCE [LARGE SCALE GENOMIC DNA]</scope>
    <source>
        <strain evidence="4 5">CCTCC AB 2017083</strain>
    </source>
</reference>
<feature type="domain" description="Mce/MlaD" evidence="2">
    <location>
        <begin position="57"/>
        <end position="133"/>
    </location>
</feature>
<evidence type="ECO:0000313" key="5">
    <source>
        <dbReference type="Proteomes" id="UP000283644"/>
    </source>
</evidence>
<evidence type="ECO:0000259" key="3">
    <source>
        <dbReference type="Pfam" id="PF11887"/>
    </source>
</evidence>
<dbReference type="PANTHER" id="PTHR33371">
    <property type="entry name" value="INTERMEMBRANE PHOSPHOLIPID TRANSPORT SYSTEM BINDING PROTEIN MLAD-RELATED"/>
    <property type="match status" value="1"/>
</dbReference>
<dbReference type="InterPro" id="IPR052336">
    <property type="entry name" value="MlaD_Phospholipid_Transporter"/>
</dbReference>
<feature type="domain" description="Mammalian cell entry C-terminal" evidence="3">
    <location>
        <begin position="139"/>
        <end position="356"/>
    </location>
</feature>
<dbReference type="NCBIfam" id="TIGR00996">
    <property type="entry name" value="Mtu_fam_mce"/>
    <property type="match status" value="1"/>
</dbReference>
<dbReference type="InterPro" id="IPR024516">
    <property type="entry name" value="Mce_C"/>
</dbReference>
<name>A0A417XTK1_9ACTN</name>
<dbReference type="GO" id="GO:0005576">
    <property type="term" value="C:extracellular region"/>
    <property type="evidence" value="ECO:0007669"/>
    <property type="project" value="TreeGrafter"/>
</dbReference>
<dbReference type="Pfam" id="PF11887">
    <property type="entry name" value="Mce4_CUP1"/>
    <property type="match status" value="1"/>
</dbReference>
<dbReference type="AlphaFoldDB" id="A0A417XTK1"/>
<dbReference type="Proteomes" id="UP000283644">
    <property type="component" value="Unassembled WGS sequence"/>
</dbReference>
<gene>
    <name evidence="4" type="ORF">D0Z08_28790</name>
</gene>
<dbReference type="InterPro" id="IPR005693">
    <property type="entry name" value="Mce"/>
</dbReference>
<comment type="caution">
    <text evidence="4">The sequence shown here is derived from an EMBL/GenBank/DDBJ whole genome shotgun (WGS) entry which is preliminary data.</text>
</comment>
<protein>
    <submittedName>
        <fullName evidence="4">MCE family protein</fullName>
    </submittedName>
</protein>
<organism evidence="4 5">
    <name type="scientific">Nocardioides immobilis</name>
    <dbReference type="NCBI Taxonomy" id="2049295"/>
    <lineage>
        <taxon>Bacteria</taxon>
        <taxon>Bacillati</taxon>
        <taxon>Actinomycetota</taxon>
        <taxon>Actinomycetes</taxon>
        <taxon>Propionibacteriales</taxon>
        <taxon>Nocardioidaceae</taxon>
        <taxon>Nocardioides</taxon>
    </lineage>
</organism>
<feature type="transmembrane region" description="Helical" evidence="1">
    <location>
        <begin position="28"/>
        <end position="49"/>
    </location>
</feature>
<dbReference type="EMBL" id="QXGH01000043">
    <property type="protein sequence ID" value="RHW23625.1"/>
    <property type="molecule type" value="Genomic_DNA"/>
</dbReference>